<sequence>MDGGVGGVFVFRRSSLGRWSLAQLLEPSSPVTGASPAPRFGWAVALDGDAGAVGAPGAPQGTVTAAFLNQLDVWEVARDGVLQAGDYGVNGSRRYSDAKSMEQLAAGSPDWFGFSVATAGRRILVGAPGASDPASSVASGAAYTFTSRVAGRFDEDVLTGKLSLGWGAAGDMVGMAVALALPGARPGTAGPLGSLPSFLEDDGAQALVSGQAGRANSNGSVTVGGEAGDSEEWRRLQFNVNSSASWNDAGVAVFEADLPSSDASQIEQRFLQVQWLRPHRASSAFDGLGRSIAADSLAGLVVLGAPFDDGERLELVDFSHNSLGQGAVAALVQAVQSMPKLRSAHALQASAADSEGDLAALRAAVGSPSRLDSAGR</sequence>
<dbReference type="AlphaFoldDB" id="A0A5A8CT17"/>
<dbReference type="PANTHER" id="PTHR36220">
    <property type="entry name" value="UNNAMED PRODUCT"/>
    <property type="match status" value="1"/>
</dbReference>
<evidence type="ECO:0000313" key="1">
    <source>
        <dbReference type="EMBL" id="KAA0155607.1"/>
    </source>
</evidence>
<evidence type="ECO:0000313" key="2">
    <source>
        <dbReference type="Proteomes" id="UP000323011"/>
    </source>
</evidence>
<dbReference type="Pfam" id="PF14312">
    <property type="entry name" value="FG-GAP_2"/>
    <property type="match status" value="1"/>
</dbReference>
<proteinExistence type="predicted"/>
<protein>
    <submittedName>
        <fullName evidence="1">Uncharacterized protein</fullName>
    </submittedName>
</protein>
<dbReference type="PANTHER" id="PTHR36220:SF1">
    <property type="entry name" value="GAMMA TUBULIN COMPLEX COMPONENT C-TERMINAL DOMAIN-CONTAINING PROTEIN"/>
    <property type="match status" value="1"/>
</dbReference>
<gene>
    <name evidence="1" type="ORF">FNF29_01524</name>
</gene>
<organism evidence="1 2">
    <name type="scientific">Cafeteria roenbergensis</name>
    <name type="common">Marine flagellate</name>
    <dbReference type="NCBI Taxonomy" id="33653"/>
    <lineage>
        <taxon>Eukaryota</taxon>
        <taxon>Sar</taxon>
        <taxon>Stramenopiles</taxon>
        <taxon>Bigyra</taxon>
        <taxon>Opalozoa</taxon>
        <taxon>Bicosoecida</taxon>
        <taxon>Cafeteriaceae</taxon>
        <taxon>Cafeteria</taxon>
    </lineage>
</organism>
<name>A0A5A8CT17_CAFRO</name>
<keyword evidence="2" id="KW-1185">Reference proteome</keyword>
<dbReference type="InterPro" id="IPR013517">
    <property type="entry name" value="FG-GAP"/>
</dbReference>
<accession>A0A5A8CT17</accession>
<reference evidence="1 2" key="1">
    <citation type="submission" date="2019-07" db="EMBL/GenBank/DDBJ databases">
        <title>Genomes of Cafeteria roenbergensis.</title>
        <authorList>
            <person name="Fischer M.G."/>
            <person name="Hackl T."/>
            <person name="Roman M."/>
        </authorList>
    </citation>
    <scope>NUCLEOTIDE SEQUENCE [LARGE SCALE GENOMIC DNA]</scope>
    <source>
        <strain evidence="1 2">BVI</strain>
    </source>
</reference>
<dbReference type="Proteomes" id="UP000323011">
    <property type="component" value="Unassembled WGS sequence"/>
</dbReference>
<comment type="caution">
    <text evidence="1">The sequence shown here is derived from an EMBL/GenBank/DDBJ whole genome shotgun (WGS) entry which is preliminary data.</text>
</comment>
<dbReference type="EMBL" id="VLTN01000006">
    <property type="protein sequence ID" value="KAA0155607.1"/>
    <property type="molecule type" value="Genomic_DNA"/>
</dbReference>